<feature type="transmembrane region" description="Helical" evidence="2">
    <location>
        <begin position="61"/>
        <end position="79"/>
    </location>
</feature>
<reference evidence="3" key="1">
    <citation type="submission" date="2021-05" db="EMBL/GenBank/DDBJ databases">
        <authorList>
            <person name="Alioto T."/>
            <person name="Alioto T."/>
            <person name="Gomez Garrido J."/>
        </authorList>
    </citation>
    <scope>NUCLEOTIDE SEQUENCE</scope>
</reference>
<name>A0A8D9AWU9_9HEMI</name>
<organism evidence="3">
    <name type="scientific">Cacopsylla melanoneura</name>
    <dbReference type="NCBI Taxonomy" id="428564"/>
    <lineage>
        <taxon>Eukaryota</taxon>
        <taxon>Metazoa</taxon>
        <taxon>Ecdysozoa</taxon>
        <taxon>Arthropoda</taxon>
        <taxon>Hexapoda</taxon>
        <taxon>Insecta</taxon>
        <taxon>Pterygota</taxon>
        <taxon>Neoptera</taxon>
        <taxon>Paraneoptera</taxon>
        <taxon>Hemiptera</taxon>
        <taxon>Sternorrhyncha</taxon>
        <taxon>Psylloidea</taxon>
        <taxon>Psyllidae</taxon>
        <taxon>Psyllinae</taxon>
        <taxon>Cacopsylla</taxon>
    </lineage>
</organism>
<accession>A0A8D9AWU9</accession>
<evidence type="ECO:0000256" key="2">
    <source>
        <dbReference type="SAM" id="Phobius"/>
    </source>
</evidence>
<protein>
    <submittedName>
        <fullName evidence="3">Uncharacterized protein</fullName>
    </submittedName>
</protein>
<dbReference type="AlphaFoldDB" id="A0A8D9AWU9"/>
<sequence length="130" mass="15719">MYLLFIHTPGVFNEPENFPFYFVYIIFSLSLSRTNIHDGEGKLGKVGEQHLEVPPPYPTPYLLVFSSSPISIFLSLLYLRSNRVARKRRFRRRSRKRRRSRRRRRRNGRKRKKGKEGRNRGYNEEKEVKY</sequence>
<feature type="region of interest" description="Disordered" evidence="1">
    <location>
        <begin position="87"/>
        <end position="130"/>
    </location>
</feature>
<feature type="compositionally biased region" description="Basic residues" evidence="1">
    <location>
        <begin position="87"/>
        <end position="115"/>
    </location>
</feature>
<proteinExistence type="predicted"/>
<keyword evidence="2" id="KW-1133">Transmembrane helix</keyword>
<keyword evidence="2" id="KW-0472">Membrane</keyword>
<feature type="compositionally biased region" description="Basic and acidic residues" evidence="1">
    <location>
        <begin position="116"/>
        <end position="130"/>
    </location>
</feature>
<dbReference type="EMBL" id="HBUF01594342">
    <property type="protein sequence ID" value="CAG6774289.1"/>
    <property type="molecule type" value="Transcribed_RNA"/>
</dbReference>
<evidence type="ECO:0000313" key="3">
    <source>
        <dbReference type="EMBL" id="CAG6774289.1"/>
    </source>
</evidence>
<keyword evidence="2" id="KW-0812">Transmembrane</keyword>
<evidence type="ECO:0000256" key="1">
    <source>
        <dbReference type="SAM" id="MobiDB-lite"/>
    </source>
</evidence>